<evidence type="ECO:0000313" key="1">
    <source>
        <dbReference type="EMBL" id="KAJ0176766.1"/>
    </source>
</evidence>
<dbReference type="EMBL" id="CM034399">
    <property type="protein sequence ID" value="KAJ0176766.1"/>
    <property type="molecule type" value="Genomic_DNA"/>
</dbReference>
<dbReference type="Proteomes" id="UP000824533">
    <property type="component" value="Linkage Group LG13"/>
</dbReference>
<evidence type="ECO:0000313" key="2">
    <source>
        <dbReference type="Proteomes" id="UP000824533"/>
    </source>
</evidence>
<comment type="caution">
    <text evidence="1">The sequence shown here is derived from an EMBL/GenBank/DDBJ whole genome shotgun (WGS) entry which is preliminary data.</text>
</comment>
<proteinExistence type="predicted"/>
<reference evidence="1 2" key="1">
    <citation type="journal article" date="2021" name="Front. Genet.">
        <title>Chromosome-Level Genome Assembly Reveals Significant Gene Expansion in the Toll and IMD Signaling Pathways of Dendrolimus kikuchii.</title>
        <authorList>
            <person name="Zhou J."/>
            <person name="Wu P."/>
            <person name="Xiong Z."/>
            <person name="Liu N."/>
            <person name="Zhao N."/>
            <person name="Ji M."/>
            <person name="Qiu Y."/>
            <person name="Yang B."/>
        </authorList>
    </citation>
    <scope>NUCLEOTIDE SEQUENCE [LARGE SCALE GENOMIC DNA]</scope>
    <source>
        <strain evidence="1">Ann1</strain>
    </source>
</reference>
<accession>A0ACC1CYW7</accession>
<gene>
    <name evidence="1" type="ORF">K1T71_007945</name>
</gene>
<keyword evidence="2" id="KW-1185">Reference proteome</keyword>
<name>A0ACC1CYW7_9NEOP</name>
<organism evidence="1 2">
    <name type="scientific">Dendrolimus kikuchii</name>
    <dbReference type="NCBI Taxonomy" id="765133"/>
    <lineage>
        <taxon>Eukaryota</taxon>
        <taxon>Metazoa</taxon>
        <taxon>Ecdysozoa</taxon>
        <taxon>Arthropoda</taxon>
        <taxon>Hexapoda</taxon>
        <taxon>Insecta</taxon>
        <taxon>Pterygota</taxon>
        <taxon>Neoptera</taxon>
        <taxon>Endopterygota</taxon>
        <taxon>Lepidoptera</taxon>
        <taxon>Glossata</taxon>
        <taxon>Ditrysia</taxon>
        <taxon>Bombycoidea</taxon>
        <taxon>Lasiocampidae</taxon>
        <taxon>Dendrolimus</taxon>
    </lineage>
</organism>
<protein>
    <submittedName>
        <fullName evidence="1">Uncharacterized protein</fullName>
    </submittedName>
</protein>
<sequence length="72" mass="8512">MRKIYETPKAFKIQYANRYNTAYQSHDDTRRVINTNNFPSRHGNGNVVRRISSSTPFGHFMCRRAIWTTSMI</sequence>